<protein>
    <recommendedName>
        <fullName evidence="4">Serine-rich protein-like protein</fullName>
    </recommendedName>
</protein>
<dbReference type="PANTHER" id="PTHR33132">
    <property type="entry name" value="OSJNBB0118P14.9 PROTEIN"/>
    <property type="match status" value="1"/>
</dbReference>
<feature type="region of interest" description="Disordered" evidence="1">
    <location>
        <begin position="72"/>
        <end position="101"/>
    </location>
</feature>
<evidence type="ECO:0000313" key="2">
    <source>
        <dbReference type="EMBL" id="KAL3736572.1"/>
    </source>
</evidence>
<dbReference type="EMBL" id="JBJKBG010000006">
    <property type="protein sequence ID" value="KAL3736572.1"/>
    <property type="molecule type" value="Genomic_DNA"/>
</dbReference>
<dbReference type="Proteomes" id="UP001634007">
    <property type="component" value="Unassembled WGS sequence"/>
</dbReference>
<organism evidence="2 3">
    <name type="scientific">Eucalyptus globulus</name>
    <name type="common">Tasmanian blue gum</name>
    <dbReference type="NCBI Taxonomy" id="34317"/>
    <lineage>
        <taxon>Eukaryota</taxon>
        <taxon>Viridiplantae</taxon>
        <taxon>Streptophyta</taxon>
        <taxon>Embryophyta</taxon>
        <taxon>Tracheophyta</taxon>
        <taxon>Spermatophyta</taxon>
        <taxon>Magnoliopsida</taxon>
        <taxon>eudicotyledons</taxon>
        <taxon>Gunneridae</taxon>
        <taxon>Pentapetalae</taxon>
        <taxon>rosids</taxon>
        <taxon>malvids</taxon>
        <taxon>Myrtales</taxon>
        <taxon>Myrtaceae</taxon>
        <taxon>Myrtoideae</taxon>
        <taxon>Eucalypteae</taxon>
        <taxon>Eucalyptus</taxon>
    </lineage>
</organism>
<feature type="compositionally biased region" description="Polar residues" evidence="1">
    <location>
        <begin position="86"/>
        <end position="101"/>
    </location>
</feature>
<gene>
    <name evidence="2" type="ORF">ACJRO7_025505</name>
</gene>
<accession>A0ABD3KC38</accession>
<comment type="caution">
    <text evidence="2">The sequence shown here is derived from an EMBL/GenBank/DDBJ whole genome shotgun (WGS) entry which is preliminary data.</text>
</comment>
<feature type="compositionally biased region" description="Low complexity" evidence="1">
    <location>
        <begin position="72"/>
        <end position="85"/>
    </location>
</feature>
<reference evidence="2 3" key="1">
    <citation type="submission" date="2024-11" db="EMBL/GenBank/DDBJ databases">
        <title>Chromosome-level genome assembly of Eucalyptus globulus Labill. provides insights into its genome evolution.</title>
        <authorList>
            <person name="Li X."/>
        </authorList>
    </citation>
    <scope>NUCLEOTIDE SEQUENCE [LARGE SCALE GENOMIC DNA]</scope>
    <source>
        <strain evidence="2">CL2024</strain>
        <tissue evidence="2">Fresh tender leaves</tissue>
    </source>
</reference>
<proteinExistence type="predicted"/>
<dbReference type="PANTHER" id="PTHR33132:SF135">
    <property type="entry name" value="OS02G0799700 PROTEIN"/>
    <property type="match status" value="1"/>
</dbReference>
<dbReference type="AlphaFoldDB" id="A0ABD3KC38"/>
<evidence type="ECO:0000256" key="1">
    <source>
        <dbReference type="SAM" id="MobiDB-lite"/>
    </source>
</evidence>
<evidence type="ECO:0000313" key="3">
    <source>
        <dbReference type="Proteomes" id="UP001634007"/>
    </source>
</evidence>
<sequence length="101" mass="10925">MDEGENHRCLKVEKSPRRKFTVPKIDLEEIGKNSPFTLSPRASKAMSRSKSNCLCSPTTHVGSFRCRIHRSSSISRGSSVGSNLSELGSKSSGVGDSVEAQ</sequence>
<name>A0ABD3KC38_EUCGL</name>
<keyword evidence="3" id="KW-1185">Reference proteome</keyword>
<evidence type="ECO:0008006" key="4">
    <source>
        <dbReference type="Google" id="ProtNLM"/>
    </source>
</evidence>